<name>A0A497U637_9FLAO</name>
<dbReference type="Gene3D" id="3.30.1810.10">
    <property type="entry name" value="YdfO-like"/>
    <property type="match status" value="1"/>
</dbReference>
<dbReference type="RefSeq" id="WP_101472756.1">
    <property type="nucleotide sequence ID" value="NZ_PJND01000010.1"/>
</dbReference>
<evidence type="ECO:0000313" key="3">
    <source>
        <dbReference type="Proteomes" id="UP000233767"/>
    </source>
</evidence>
<comment type="caution">
    <text evidence="2">The sequence shown here is derived from an EMBL/GenBank/DDBJ whole genome shotgun (WGS) entry which is preliminary data.</text>
</comment>
<dbReference type="AlphaFoldDB" id="A0A497U637"/>
<reference evidence="1 3" key="1">
    <citation type="submission" date="2017-12" db="EMBL/GenBank/DDBJ databases">
        <title>Genomic Encyclopedia of Type Strains, Phase III (KMG-III): the genomes of soil and plant-associated and newly described type strains.</title>
        <authorList>
            <person name="Whitman W."/>
        </authorList>
    </citation>
    <scope>NUCLEOTIDE SEQUENCE [LARGE SCALE GENOMIC DNA]</scope>
    <source>
        <strain evidence="1 3">IP-10</strain>
    </source>
</reference>
<dbReference type="Proteomes" id="UP000233767">
    <property type="component" value="Unassembled WGS sequence"/>
</dbReference>
<dbReference type="Pfam" id="PF07166">
    <property type="entry name" value="DUF1398"/>
    <property type="match status" value="1"/>
</dbReference>
<sequence>MFTETQIKHAHSKVKSGADFPAYIQEIKSLGVISYDVYVADGHSEYHGTNEYEITTTAKYENLFIADSCDTISFKAGLKSHQQGQTDYNAFIAMSAKCGIEKWVVDTQKMSCSYYDKTGNEILVEQIPNSK</sequence>
<dbReference type="SUPFAM" id="SSF160419">
    <property type="entry name" value="YdfO-like"/>
    <property type="match status" value="1"/>
</dbReference>
<organism evidence="2 4">
    <name type="scientific">Flavobacterium lindanitolerans</name>
    <dbReference type="NCBI Taxonomy" id="428988"/>
    <lineage>
        <taxon>Bacteria</taxon>
        <taxon>Pseudomonadati</taxon>
        <taxon>Bacteroidota</taxon>
        <taxon>Flavobacteriia</taxon>
        <taxon>Flavobacteriales</taxon>
        <taxon>Flavobacteriaceae</taxon>
        <taxon>Flavobacterium</taxon>
    </lineage>
</organism>
<evidence type="ECO:0000313" key="4">
    <source>
        <dbReference type="Proteomes" id="UP000275027"/>
    </source>
</evidence>
<keyword evidence="3" id="KW-1185">Reference proteome</keyword>
<reference evidence="2 4" key="2">
    <citation type="submission" date="2018-10" db="EMBL/GenBank/DDBJ databases">
        <title>Genomic Encyclopedia of Archaeal and Bacterial Type Strains, Phase II (KMG-II): from individual species to whole genera.</title>
        <authorList>
            <person name="Goeker M."/>
        </authorList>
    </citation>
    <scope>NUCLEOTIDE SEQUENCE [LARGE SCALE GENOMIC DNA]</scope>
    <source>
        <strain evidence="2 4">DSM 21886</strain>
    </source>
</reference>
<proteinExistence type="predicted"/>
<dbReference type="EMBL" id="RCCB01000014">
    <property type="protein sequence ID" value="RLJ23818.1"/>
    <property type="molecule type" value="Genomic_DNA"/>
</dbReference>
<dbReference type="Proteomes" id="UP000275027">
    <property type="component" value="Unassembled WGS sequence"/>
</dbReference>
<dbReference type="InterPro" id="IPR036696">
    <property type="entry name" value="YdfO-like_sf"/>
</dbReference>
<evidence type="ECO:0000313" key="1">
    <source>
        <dbReference type="EMBL" id="PKW20223.1"/>
    </source>
</evidence>
<evidence type="ECO:0000313" key="2">
    <source>
        <dbReference type="EMBL" id="RLJ23818.1"/>
    </source>
</evidence>
<protein>
    <submittedName>
        <fullName evidence="2">Uncharacterized protein YbcV (DUF1398 family)</fullName>
    </submittedName>
</protein>
<dbReference type="EMBL" id="PJND01000010">
    <property type="protein sequence ID" value="PKW20223.1"/>
    <property type="molecule type" value="Genomic_DNA"/>
</dbReference>
<accession>A0A497U637</accession>
<dbReference type="InterPro" id="IPR009833">
    <property type="entry name" value="DUF1398"/>
</dbReference>
<gene>
    <name evidence="1" type="ORF">B0G92_2935</name>
    <name evidence="2" type="ORF">CLV50_3092</name>
</gene>